<keyword evidence="1" id="KW-0456">Lyase</keyword>
<dbReference type="GO" id="GO:0005737">
    <property type="term" value="C:cytoplasm"/>
    <property type="evidence" value="ECO:0007669"/>
    <property type="project" value="TreeGrafter"/>
</dbReference>
<reference evidence="3" key="1">
    <citation type="submission" date="2021-09" db="EMBL/GenBank/DDBJ databases">
        <title>Network and meta-omics reveal the key degrader and cooperation patterns in an efficient 1,4-dioxane-degrading microbial community.</title>
        <authorList>
            <person name="Dai C."/>
        </authorList>
    </citation>
    <scope>NUCLEOTIDE SEQUENCE</scope>
    <source>
        <strain evidence="3">ZM13</strain>
    </source>
</reference>
<name>A0A9E6ZZB5_9HYPH</name>
<dbReference type="Proteomes" id="UP000831684">
    <property type="component" value="Chromosome"/>
</dbReference>
<dbReference type="GO" id="GO:0016787">
    <property type="term" value="F:hydrolase activity"/>
    <property type="evidence" value="ECO:0007669"/>
    <property type="project" value="InterPro"/>
</dbReference>
<evidence type="ECO:0000256" key="1">
    <source>
        <dbReference type="ARBA" id="ARBA00023239"/>
    </source>
</evidence>
<dbReference type="RefSeq" id="WP_244450374.1">
    <property type="nucleotide sequence ID" value="NZ_CP083239.1"/>
</dbReference>
<dbReference type="EMBL" id="CP083239">
    <property type="protein sequence ID" value="UOK72677.1"/>
    <property type="molecule type" value="Genomic_DNA"/>
</dbReference>
<evidence type="ECO:0000313" key="4">
    <source>
        <dbReference type="Proteomes" id="UP000831684"/>
    </source>
</evidence>
<dbReference type="InterPro" id="IPR032466">
    <property type="entry name" value="Metal_Hydrolase"/>
</dbReference>
<dbReference type="GO" id="GO:0016831">
    <property type="term" value="F:carboxy-lyase activity"/>
    <property type="evidence" value="ECO:0007669"/>
    <property type="project" value="InterPro"/>
</dbReference>
<dbReference type="Gene3D" id="3.20.20.140">
    <property type="entry name" value="Metal-dependent hydrolases"/>
    <property type="match status" value="1"/>
</dbReference>
<dbReference type="PANTHER" id="PTHR21240:SF28">
    <property type="entry name" value="ISO-OROTATE DECARBOXYLASE (EUROFUNG)"/>
    <property type="match status" value="1"/>
</dbReference>
<dbReference type="KEGG" id="apol:K9D25_08285"/>
<protein>
    <submittedName>
        <fullName evidence="3">Amidohydrolase</fullName>
    </submittedName>
</protein>
<accession>A0A9E6ZZB5</accession>
<evidence type="ECO:0000313" key="3">
    <source>
        <dbReference type="EMBL" id="UOK72677.1"/>
    </source>
</evidence>
<dbReference type="InterPro" id="IPR032465">
    <property type="entry name" value="ACMSD"/>
</dbReference>
<dbReference type="InterPro" id="IPR006680">
    <property type="entry name" value="Amidohydro-rel"/>
</dbReference>
<organism evidence="3 4">
    <name type="scientific">Ancylobacter polymorphus</name>
    <dbReference type="NCBI Taxonomy" id="223390"/>
    <lineage>
        <taxon>Bacteria</taxon>
        <taxon>Pseudomonadati</taxon>
        <taxon>Pseudomonadota</taxon>
        <taxon>Alphaproteobacteria</taxon>
        <taxon>Hyphomicrobiales</taxon>
        <taxon>Xanthobacteraceae</taxon>
        <taxon>Ancylobacter</taxon>
    </lineage>
</organism>
<dbReference type="Pfam" id="PF04909">
    <property type="entry name" value="Amidohydro_2"/>
    <property type="match status" value="1"/>
</dbReference>
<gene>
    <name evidence="3" type="ORF">K9D25_08285</name>
</gene>
<proteinExistence type="predicted"/>
<evidence type="ECO:0000259" key="2">
    <source>
        <dbReference type="Pfam" id="PF04909"/>
    </source>
</evidence>
<dbReference type="PANTHER" id="PTHR21240">
    <property type="entry name" value="2-AMINO-3-CARBOXYLMUCONATE-6-SEMIALDEHYDE DECARBOXYLASE"/>
    <property type="match status" value="1"/>
</dbReference>
<dbReference type="GO" id="GO:0019748">
    <property type="term" value="P:secondary metabolic process"/>
    <property type="evidence" value="ECO:0007669"/>
    <property type="project" value="TreeGrafter"/>
</dbReference>
<dbReference type="SUPFAM" id="SSF51556">
    <property type="entry name" value="Metallo-dependent hydrolases"/>
    <property type="match status" value="1"/>
</dbReference>
<feature type="domain" description="Amidohydrolase-related" evidence="2">
    <location>
        <begin position="11"/>
        <end position="336"/>
    </location>
</feature>
<dbReference type="AlphaFoldDB" id="A0A9E6ZZB5"/>
<sequence>MTPLAPAAPVIDVHAHILTEDMMARMRREAPEIGPTLSEVDEEGGVLKVGDIVQRPFPRGGWDLDRRLADLDHAGFDLQVLSNCPQTFLYEREAALTGALCQIQNEAIADLARRHPTRFLGIATLPMQDPARAADELRRAVTKLGLKGAQIGSHIEGKNLDDPALEPVWATAEELGAFILIHPQKTAAANRTNEFYLKNLIGNPLETTIAAASLVFGGVLERYPDLKICLVHGGGFLPFQTGRMIHGWKERPECRRFISESPEVSIRRLYFDTLTHFGPALRYLTDTFGADHVLLGSDYPFDMGTLEGARQVRAAGLSKADETAILGSTAAGWFGLDAQTRKAVNA</sequence>